<feature type="binding site" evidence="5">
    <location>
        <position position="91"/>
    </location>
    <ligand>
        <name>Mg(2+)</name>
        <dbReference type="ChEBI" id="CHEBI:18420"/>
        <label>1</label>
        <note>catalytic</note>
    </ligand>
</feature>
<reference evidence="6 7" key="1">
    <citation type="submission" date="2015-11" db="EMBL/GenBank/DDBJ databases">
        <title>Draft genome sequences of new species of the genus Lactobacillus isolated from orchardgrass silage.</title>
        <authorList>
            <person name="Tohno M."/>
            <person name="Tanizawa Y."/>
            <person name="Arita M."/>
        </authorList>
    </citation>
    <scope>NUCLEOTIDE SEQUENCE [LARGE SCALE GENOMIC DNA]</scope>
    <source>
        <strain evidence="6 7">IWT126</strain>
    </source>
</reference>
<feature type="binding site" evidence="5">
    <location>
        <position position="92"/>
    </location>
    <ligand>
        <name>Mg(2+)</name>
        <dbReference type="ChEBI" id="CHEBI:18420"/>
        <label>1</label>
        <note>catalytic</note>
    </ligand>
</feature>
<keyword evidence="4 5" id="KW-0460">Magnesium</keyword>
<gene>
    <name evidence="6" type="primary">suhB</name>
    <name evidence="6" type="ORF">IWT126_01942</name>
</gene>
<dbReference type="Gene3D" id="3.40.190.80">
    <property type="match status" value="1"/>
</dbReference>
<evidence type="ECO:0000256" key="1">
    <source>
        <dbReference type="ARBA" id="ARBA00001946"/>
    </source>
</evidence>
<dbReference type="GO" id="GO:0007165">
    <property type="term" value="P:signal transduction"/>
    <property type="evidence" value="ECO:0007669"/>
    <property type="project" value="TreeGrafter"/>
</dbReference>
<protein>
    <submittedName>
        <fullName evidence="6">Inositol monophosphatase</fullName>
    </submittedName>
</protein>
<evidence type="ECO:0000256" key="4">
    <source>
        <dbReference type="ARBA" id="ARBA00022842"/>
    </source>
</evidence>
<dbReference type="GO" id="GO:0046872">
    <property type="term" value="F:metal ion binding"/>
    <property type="evidence" value="ECO:0007669"/>
    <property type="project" value="UniProtKB-KW"/>
</dbReference>
<evidence type="ECO:0000256" key="5">
    <source>
        <dbReference type="PIRSR" id="PIRSR600760-2"/>
    </source>
</evidence>
<feature type="binding site" evidence="5">
    <location>
        <position position="89"/>
    </location>
    <ligand>
        <name>Mg(2+)</name>
        <dbReference type="ChEBI" id="CHEBI:18420"/>
        <label>1</label>
        <note>catalytic</note>
    </ligand>
</feature>
<sequence>MNETELRRIDRTVKQWLHMSREFILTKMQQNLKVATKTSRKDLVTNVDKENEKFIINKIRTFAPDSQILGEEGFGDQIKSTKGLVWVVDPIDGTMNFVKQRDHFAIMIALYVDGQGVLGYIYDVMGDELLSGGPDIGVFQNDDPLTAPENINLRDGLVSVSGPMVVHNYRNFQKIADASSGLRIYGSAGIEMIHLLKGEIVAYVSYLKPWDFGAGKILAESLGLKVTTVDGKPLDMLSSDFVMVATVKAQQDILPIIGSNV</sequence>
<dbReference type="OrthoDB" id="9772456at2"/>
<proteinExistence type="predicted"/>
<dbReference type="GO" id="GO:0006020">
    <property type="term" value="P:inositol metabolic process"/>
    <property type="evidence" value="ECO:0007669"/>
    <property type="project" value="TreeGrafter"/>
</dbReference>
<evidence type="ECO:0000313" key="6">
    <source>
        <dbReference type="EMBL" id="GAX01879.1"/>
    </source>
</evidence>
<comment type="cofactor">
    <cofactor evidence="1 5">
        <name>Mg(2+)</name>
        <dbReference type="ChEBI" id="CHEBI:18420"/>
    </cofactor>
</comment>
<feature type="binding site" evidence="5">
    <location>
        <position position="71"/>
    </location>
    <ligand>
        <name>Mg(2+)</name>
        <dbReference type="ChEBI" id="CHEBI:18420"/>
        <label>1</label>
        <note>catalytic</note>
    </ligand>
</feature>
<organism evidence="6 7">
    <name type="scientific">Secundilactobacillus silagei JCM 19001</name>
    <dbReference type="NCBI Taxonomy" id="1302250"/>
    <lineage>
        <taxon>Bacteria</taxon>
        <taxon>Bacillati</taxon>
        <taxon>Bacillota</taxon>
        <taxon>Bacilli</taxon>
        <taxon>Lactobacillales</taxon>
        <taxon>Lactobacillaceae</taxon>
        <taxon>Secundilactobacillus</taxon>
    </lineage>
</organism>
<dbReference type="RefSeq" id="WP_089137040.1">
    <property type="nucleotide sequence ID" value="NZ_BCMG01000010.1"/>
</dbReference>
<dbReference type="Pfam" id="PF00459">
    <property type="entry name" value="Inositol_P"/>
    <property type="match status" value="1"/>
</dbReference>
<feature type="binding site" evidence="5">
    <location>
        <position position="211"/>
    </location>
    <ligand>
        <name>Mg(2+)</name>
        <dbReference type="ChEBI" id="CHEBI:18420"/>
        <label>1</label>
        <note>catalytic</note>
    </ligand>
</feature>
<dbReference type="SUPFAM" id="SSF56655">
    <property type="entry name" value="Carbohydrate phosphatase"/>
    <property type="match status" value="1"/>
</dbReference>
<dbReference type="InterPro" id="IPR020583">
    <property type="entry name" value="Inositol_monoP_metal-BS"/>
</dbReference>
<accession>A0A1Z5IJL4</accession>
<evidence type="ECO:0000256" key="2">
    <source>
        <dbReference type="ARBA" id="ARBA00022723"/>
    </source>
</evidence>
<dbReference type="STRING" id="1302250.GCA_001313225_01393"/>
<dbReference type="PROSITE" id="PS00629">
    <property type="entry name" value="IMP_1"/>
    <property type="match status" value="1"/>
</dbReference>
<dbReference type="Proteomes" id="UP000198402">
    <property type="component" value="Unassembled WGS sequence"/>
</dbReference>
<dbReference type="FunFam" id="3.30.540.10:FF:000003">
    <property type="entry name" value="Inositol-1-monophosphatase"/>
    <property type="match status" value="1"/>
</dbReference>
<dbReference type="PRINTS" id="PR00377">
    <property type="entry name" value="IMPHPHTASES"/>
</dbReference>
<name>A0A1Z5IJL4_9LACO</name>
<evidence type="ECO:0000256" key="3">
    <source>
        <dbReference type="ARBA" id="ARBA00022801"/>
    </source>
</evidence>
<dbReference type="GO" id="GO:0008934">
    <property type="term" value="F:inositol monophosphate 1-phosphatase activity"/>
    <property type="evidence" value="ECO:0007669"/>
    <property type="project" value="TreeGrafter"/>
</dbReference>
<keyword evidence="7" id="KW-1185">Reference proteome</keyword>
<dbReference type="CDD" id="cd01637">
    <property type="entry name" value="IMPase_like"/>
    <property type="match status" value="1"/>
</dbReference>
<evidence type="ECO:0000313" key="7">
    <source>
        <dbReference type="Proteomes" id="UP000198402"/>
    </source>
</evidence>
<dbReference type="PANTHER" id="PTHR20854">
    <property type="entry name" value="INOSITOL MONOPHOSPHATASE"/>
    <property type="match status" value="1"/>
</dbReference>
<dbReference type="PANTHER" id="PTHR20854:SF4">
    <property type="entry name" value="INOSITOL-1-MONOPHOSPHATASE-RELATED"/>
    <property type="match status" value="1"/>
</dbReference>
<dbReference type="EMBL" id="BCMG01000010">
    <property type="protein sequence ID" value="GAX01879.1"/>
    <property type="molecule type" value="Genomic_DNA"/>
</dbReference>
<keyword evidence="2 5" id="KW-0479">Metal-binding</keyword>
<dbReference type="AlphaFoldDB" id="A0A1Z5IJL4"/>
<dbReference type="Gene3D" id="3.30.540.10">
    <property type="entry name" value="Fructose-1,6-Bisphosphatase, subunit A, domain 1"/>
    <property type="match status" value="1"/>
</dbReference>
<keyword evidence="3" id="KW-0378">Hydrolase</keyword>
<dbReference type="InterPro" id="IPR000760">
    <property type="entry name" value="Inositol_monophosphatase-like"/>
</dbReference>
<comment type="caution">
    <text evidence="6">The sequence shown here is derived from an EMBL/GenBank/DDBJ whole genome shotgun (WGS) entry which is preliminary data.</text>
</comment>